<protein>
    <submittedName>
        <fullName evidence="2">Uncharacterized protein</fullName>
    </submittedName>
</protein>
<feature type="region of interest" description="Disordered" evidence="1">
    <location>
        <begin position="55"/>
        <end position="81"/>
    </location>
</feature>
<dbReference type="EMBL" id="BMXL01000002">
    <property type="protein sequence ID" value="GHD17058.1"/>
    <property type="molecule type" value="Genomic_DNA"/>
</dbReference>
<evidence type="ECO:0000256" key="1">
    <source>
        <dbReference type="SAM" id="MobiDB-lite"/>
    </source>
</evidence>
<proteinExistence type="predicted"/>
<organism evidence="2 3">
    <name type="scientific">Nocardiopsis kunsanensis</name>
    <dbReference type="NCBI Taxonomy" id="141693"/>
    <lineage>
        <taxon>Bacteria</taxon>
        <taxon>Bacillati</taxon>
        <taxon>Actinomycetota</taxon>
        <taxon>Actinomycetes</taxon>
        <taxon>Streptosporangiales</taxon>
        <taxon>Nocardiopsidaceae</taxon>
        <taxon>Nocardiopsis</taxon>
    </lineage>
</organism>
<reference evidence="2 3" key="1">
    <citation type="journal article" date="2014" name="Int. J. Syst. Evol. Microbiol.">
        <title>Complete genome sequence of Corynebacterium casei LMG S-19264T (=DSM 44701T), isolated from a smear-ripened cheese.</title>
        <authorList>
            <consortium name="US DOE Joint Genome Institute (JGI-PGF)"/>
            <person name="Walter F."/>
            <person name="Albersmeier A."/>
            <person name="Kalinowski J."/>
            <person name="Ruckert C."/>
        </authorList>
    </citation>
    <scope>NUCLEOTIDE SEQUENCE [LARGE SCALE GENOMIC DNA]</scope>
    <source>
        <strain evidence="2 3">KCTC 19473</strain>
    </source>
</reference>
<dbReference type="AlphaFoldDB" id="A0A918X7S4"/>
<evidence type="ECO:0000313" key="3">
    <source>
        <dbReference type="Proteomes" id="UP000654947"/>
    </source>
</evidence>
<accession>A0A918X7S4</accession>
<gene>
    <name evidence="2" type="ORF">GCM10007147_05810</name>
</gene>
<dbReference type="Proteomes" id="UP000654947">
    <property type="component" value="Unassembled WGS sequence"/>
</dbReference>
<evidence type="ECO:0000313" key="2">
    <source>
        <dbReference type="EMBL" id="GHD17058.1"/>
    </source>
</evidence>
<keyword evidence="3" id="KW-1185">Reference proteome</keyword>
<sequence>MQGEQFLLALLRAQSGGDLPVQGPEKLLVQATVAVLWKISADPVHQREEARTCVGPHGSTQVGAGQKVPQSRGSDTTLEQVGDPRERVSLLQQFGQEHVGRRVLASIEGPVKTDLDGGGLALVRSSDDESGPVVDVIHNCGQVPQGPPVAAHERHRFPCGSEGC</sequence>
<feature type="compositionally biased region" description="Polar residues" evidence="1">
    <location>
        <begin position="58"/>
        <end position="79"/>
    </location>
</feature>
<comment type="caution">
    <text evidence="2">The sequence shown here is derived from an EMBL/GenBank/DDBJ whole genome shotgun (WGS) entry which is preliminary data.</text>
</comment>
<name>A0A918X7S4_9ACTN</name>